<proteinExistence type="predicted"/>
<dbReference type="PANTHER" id="PTHR22972:SF8">
    <property type="entry name" value="PROTEIN KINASE DOMAIN-CONTAINING PROTEIN"/>
    <property type="match status" value="1"/>
</dbReference>
<name>A0AAV7JIT4_9METZ</name>
<keyword evidence="4" id="KW-1185">Reference proteome</keyword>
<dbReference type="GO" id="GO:0004672">
    <property type="term" value="F:protein kinase activity"/>
    <property type="evidence" value="ECO:0007669"/>
    <property type="project" value="InterPro"/>
</dbReference>
<dbReference type="PROSITE" id="PS50011">
    <property type="entry name" value="PROTEIN_KINASE_DOM"/>
    <property type="match status" value="1"/>
</dbReference>
<feature type="region of interest" description="Disordered" evidence="1">
    <location>
        <begin position="231"/>
        <end position="255"/>
    </location>
</feature>
<feature type="region of interest" description="Disordered" evidence="1">
    <location>
        <begin position="268"/>
        <end position="320"/>
    </location>
</feature>
<evidence type="ECO:0000313" key="4">
    <source>
        <dbReference type="Proteomes" id="UP001165289"/>
    </source>
</evidence>
<feature type="compositionally biased region" description="Polar residues" evidence="1">
    <location>
        <begin position="270"/>
        <end position="280"/>
    </location>
</feature>
<dbReference type="SUPFAM" id="SSF56112">
    <property type="entry name" value="Protein kinase-like (PK-like)"/>
    <property type="match status" value="1"/>
</dbReference>
<dbReference type="InterPro" id="IPR051511">
    <property type="entry name" value="MitoQC_Scaffold_Kinases"/>
</dbReference>
<dbReference type="GO" id="GO:0005524">
    <property type="term" value="F:ATP binding"/>
    <property type="evidence" value="ECO:0007669"/>
    <property type="project" value="InterPro"/>
</dbReference>
<accession>A0AAV7JIT4</accession>
<dbReference type="Gene3D" id="1.10.510.10">
    <property type="entry name" value="Transferase(Phosphotransferase) domain 1"/>
    <property type="match status" value="1"/>
</dbReference>
<feature type="region of interest" description="Disordered" evidence="1">
    <location>
        <begin position="196"/>
        <end position="219"/>
    </location>
</feature>
<dbReference type="PANTHER" id="PTHR22972">
    <property type="entry name" value="SERINE/THREONINE PROTEIN KINASE"/>
    <property type="match status" value="1"/>
</dbReference>
<dbReference type="AlphaFoldDB" id="A0AAV7JIT4"/>
<comment type="caution">
    <text evidence="3">The sequence shown here is derived from an EMBL/GenBank/DDBJ whole genome shotgun (WGS) entry which is preliminary data.</text>
</comment>
<feature type="region of interest" description="Disordered" evidence="1">
    <location>
        <begin position="34"/>
        <end position="60"/>
    </location>
</feature>
<sequence>MQNTLVCHNFQPQLWREHVCMNCFQIDNKHDDTQQLQQQQQQKRPNGILKKHNLKPLTPELHPRNIKSLRSDWLTPQPQTKITKFEYNIQPRLSKTLSRRESKNIPPINMDILLQSRTEPDGQLDEPLTNSPPSITALQKKQFIPPSPLKLQARNSVSPGLLSNSPTTPQVLPYAVSIVNDQEVQDFYNFNQLEQSYNEKQQTPKTKSSYQPNSDRTYPIKTQFTLFSPVQEKNIEPTSETADKKELSISTDSGTEMDAINLSPLIEPNTHLTVSPSNVPKSHKGLLSPKIRRRHRSDGPRRNSGSLESTGATSMRSLTGAVTSCIPIRLPRWSQKKRSKDKDLKSPRRKEFCKEDIHIIPPDSMMSQLVQKAKYPESSIPETSPTYCGVASLVIEPQEQQSPKKYPSGVLSPIKSNQFSPTDSQPSHHYLPLNLVPMSAINTREDLQTRFPEFSENSLDSNFRRKYKPFPLTPNASQEREDAMRCDKTFLTDYLSPVCKRSKPPSKPSRTFRTDNTHLLRYKSKSEMNLGLVEVPVQFDSFRVPQFRGHMSSSVTPYAVKPEIPAFPPNASQEEVKRSLVNVAQINTGYMQPNQMVATRQPPGNRYNRHVRSGSLYENVDSPSIQLPNVIQDTQKAFDTSSANNLLDSQTKLARPSSIHTSDSGSYVQMRIDQAVSDEIGQAVTMYKKIVSENSKLIRILSDHLYKQNMRQMNWEEIDWDRVDIVDNQRPPLNIAILIQQNEVQKEFSVWPKDWNPDDVISRAFQSIQAISSSIPRNPYVLHAHTLIDIPNEIRNRCKSLLQHEQACILDQTRAGSLEKHLVENKPLLELDPEKYEYDVIVYLIQILSGVAHMHRHKLVHRDLNLSDILLSRETDTDEILQVKISGFTYALHRPGPPRSQPFLYKFEELQWLGGDETKLPPEITNAQNNVPELNYSGTDCFAVGCLIYEMMSEANPFEDQNLITKSYTTEELPNFQQRSKYTVWIQKVAKGLLEMNLQRRLDATYALALLQLVVFDGERLLTDINITEKKVKAYISELQGKFLNKIIEKSSLTLLTGRALELSVLEKIELHFLSNSQPYTIVRALKHFQNSS</sequence>
<dbReference type="SMART" id="SM00220">
    <property type="entry name" value="S_TKc"/>
    <property type="match status" value="1"/>
</dbReference>
<protein>
    <recommendedName>
        <fullName evidence="2">Protein kinase domain-containing protein</fullName>
    </recommendedName>
</protein>
<dbReference type="Pfam" id="PF00069">
    <property type="entry name" value="Pkinase"/>
    <property type="match status" value="1"/>
</dbReference>
<evidence type="ECO:0000259" key="2">
    <source>
        <dbReference type="PROSITE" id="PS50011"/>
    </source>
</evidence>
<evidence type="ECO:0000313" key="3">
    <source>
        <dbReference type="EMBL" id="KAI6648857.1"/>
    </source>
</evidence>
<feature type="compositionally biased region" description="Polar residues" evidence="1">
    <location>
        <begin position="303"/>
        <end position="320"/>
    </location>
</feature>
<dbReference type="InterPro" id="IPR000719">
    <property type="entry name" value="Prot_kinase_dom"/>
</dbReference>
<gene>
    <name evidence="3" type="ORF">LOD99_6931</name>
</gene>
<dbReference type="Proteomes" id="UP001165289">
    <property type="component" value="Unassembled WGS sequence"/>
</dbReference>
<feature type="domain" description="Protein kinase" evidence="2">
    <location>
        <begin position="669"/>
        <end position="1014"/>
    </location>
</feature>
<organism evidence="3 4">
    <name type="scientific">Oopsacas minuta</name>
    <dbReference type="NCBI Taxonomy" id="111878"/>
    <lineage>
        <taxon>Eukaryota</taxon>
        <taxon>Metazoa</taxon>
        <taxon>Porifera</taxon>
        <taxon>Hexactinellida</taxon>
        <taxon>Hexasterophora</taxon>
        <taxon>Lyssacinosida</taxon>
        <taxon>Leucopsacidae</taxon>
        <taxon>Oopsacas</taxon>
    </lineage>
</organism>
<reference evidence="3 4" key="1">
    <citation type="journal article" date="2023" name="BMC Biol.">
        <title>The compact genome of the sponge Oopsacas minuta (Hexactinellida) is lacking key metazoan core genes.</title>
        <authorList>
            <person name="Santini S."/>
            <person name="Schenkelaars Q."/>
            <person name="Jourda C."/>
            <person name="Duchesne M."/>
            <person name="Belahbib H."/>
            <person name="Rocher C."/>
            <person name="Selva M."/>
            <person name="Riesgo A."/>
            <person name="Vervoort M."/>
            <person name="Leys S.P."/>
            <person name="Kodjabachian L."/>
            <person name="Le Bivic A."/>
            <person name="Borchiellini C."/>
            <person name="Claverie J.M."/>
            <person name="Renard E."/>
        </authorList>
    </citation>
    <scope>NUCLEOTIDE SEQUENCE [LARGE SCALE GENOMIC DNA]</scope>
    <source>
        <strain evidence="3">SPO-2</strain>
    </source>
</reference>
<dbReference type="EMBL" id="JAKMXF010000324">
    <property type="protein sequence ID" value="KAI6648857.1"/>
    <property type="molecule type" value="Genomic_DNA"/>
</dbReference>
<evidence type="ECO:0000256" key="1">
    <source>
        <dbReference type="SAM" id="MobiDB-lite"/>
    </source>
</evidence>
<dbReference type="InterPro" id="IPR011009">
    <property type="entry name" value="Kinase-like_dom_sf"/>
</dbReference>